<evidence type="ECO:0000313" key="1">
    <source>
        <dbReference type="EMBL" id="ONI40775.1"/>
    </source>
</evidence>
<gene>
    <name evidence="1" type="ORF">AN396_04985</name>
</gene>
<comment type="caution">
    <text evidence="1">The sequence shown here is derived from an EMBL/GenBank/DDBJ whole genome shotgun (WGS) entry which is preliminary data.</text>
</comment>
<organism evidence="1 2">
    <name type="scientific">Candidatus Epulonipiscium fishelsonii</name>
    <dbReference type="NCBI Taxonomy" id="77094"/>
    <lineage>
        <taxon>Bacteria</taxon>
        <taxon>Bacillati</taxon>
        <taxon>Bacillota</taxon>
        <taxon>Clostridia</taxon>
        <taxon>Lachnospirales</taxon>
        <taxon>Lachnospiraceae</taxon>
        <taxon>Candidatus Epulonipiscium</taxon>
    </lineage>
</organism>
<reference evidence="1" key="1">
    <citation type="submission" date="2016-08" db="EMBL/GenBank/DDBJ databases">
        <authorList>
            <person name="Ngugi D.K."/>
            <person name="Miyake S."/>
            <person name="Stingl U."/>
        </authorList>
    </citation>
    <scope>NUCLEOTIDE SEQUENCE</scope>
    <source>
        <strain evidence="1">SCG-B11WGA-EpuloA1</strain>
    </source>
</reference>
<proteinExistence type="predicted"/>
<protein>
    <submittedName>
        <fullName evidence="1">Uncharacterized protein</fullName>
    </submittedName>
</protein>
<keyword evidence="2" id="KW-1185">Reference proteome</keyword>
<name>A0ACC8XD38_9FIRM</name>
<dbReference type="EMBL" id="LJDB01000045">
    <property type="protein sequence ID" value="ONI40775.1"/>
    <property type="molecule type" value="Genomic_DNA"/>
</dbReference>
<sequence length="120" mass="13395">MTITGLAQSQAIMQQQQQQMEATGFENILKGAMETKDDAELMEACQKVESYFLSTIFKQMKSSIQSDNPLIEKGEYEETFEDMLTDTQVDGMISAGGVGLAEMMYKQLSRETVSKIDTSL</sequence>
<accession>A0ACC8XD38</accession>
<evidence type="ECO:0000313" key="2">
    <source>
        <dbReference type="Proteomes" id="UP000188605"/>
    </source>
</evidence>
<dbReference type="Proteomes" id="UP000188605">
    <property type="component" value="Unassembled WGS sequence"/>
</dbReference>